<evidence type="ECO:0000256" key="3">
    <source>
        <dbReference type="RuleBase" id="RU362132"/>
    </source>
</evidence>
<dbReference type="SUPFAM" id="SSF52467">
    <property type="entry name" value="DHS-like NAD/FAD-binding domain"/>
    <property type="match status" value="1"/>
</dbReference>
<evidence type="ECO:0000256" key="1">
    <source>
        <dbReference type="ARBA" id="ARBA00007812"/>
    </source>
</evidence>
<organism evidence="7 8">
    <name type="scientific">Halomonas llamarensis</name>
    <dbReference type="NCBI Taxonomy" id="2945104"/>
    <lineage>
        <taxon>Bacteria</taxon>
        <taxon>Pseudomonadati</taxon>
        <taxon>Pseudomonadota</taxon>
        <taxon>Gammaproteobacteria</taxon>
        <taxon>Oceanospirillales</taxon>
        <taxon>Halomonadaceae</taxon>
        <taxon>Halomonas</taxon>
    </lineage>
</organism>
<dbReference type="RefSeq" id="WP_250082400.1">
    <property type="nucleotide sequence ID" value="NZ_JAMJPJ010000019.1"/>
</dbReference>
<evidence type="ECO:0000256" key="2">
    <source>
        <dbReference type="ARBA" id="ARBA00023052"/>
    </source>
</evidence>
<dbReference type="Pfam" id="PF00205">
    <property type="entry name" value="TPP_enzyme_M"/>
    <property type="match status" value="1"/>
</dbReference>
<name>A0ABT0SSB8_9GAMM</name>
<dbReference type="PROSITE" id="PS00187">
    <property type="entry name" value="TPP_ENZYMES"/>
    <property type="match status" value="1"/>
</dbReference>
<evidence type="ECO:0000259" key="6">
    <source>
        <dbReference type="Pfam" id="PF02776"/>
    </source>
</evidence>
<dbReference type="SUPFAM" id="SSF52518">
    <property type="entry name" value="Thiamin diphosphate-binding fold (THDP-binding)"/>
    <property type="match status" value="2"/>
</dbReference>
<dbReference type="Gene3D" id="3.40.50.970">
    <property type="match status" value="2"/>
</dbReference>
<dbReference type="Pfam" id="PF02775">
    <property type="entry name" value="TPP_enzyme_C"/>
    <property type="match status" value="1"/>
</dbReference>
<dbReference type="InterPro" id="IPR012001">
    <property type="entry name" value="Thiamin_PyroP_enz_TPP-bd_dom"/>
</dbReference>
<dbReference type="Pfam" id="PF02776">
    <property type="entry name" value="TPP_enzyme_N"/>
    <property type="match status" value="1"/>
</dbReference>
<dbReference type="GO" id="GO:0003984">
    <property type="term" value="F:acetolactate synthase activity"/>
    <property type="evidence" value="ECO:0007669"/>
    <property type="project" value="UniProtKB-EC"/>
</dbReference>
<keyword evidence="7" id="KW-0808">Transferase</keyword>
<comment type="similarity">
    <text evidence="1 3">Belongs to the TPP enzyme family.</text>
</comment>
<reference evidence="7" key="1">
    <citation type="submission" date="2022-05" db="EMBL/GenBank/DDBJ databases">
        <title>Halomonas geminus sp. nov. and Halomonas llamarensis sp. nov. isolated from high-altitude salars of the Atacama Desert.</title>
        <authorList>
            <person name="Hintersatz C."/>
            <person name="Rojas L.A."/>
            <person name="Wei T.-S."/>
            <person name="Kutschke S."/>
            <person name="Lehmann F."/>
            <person name="Jain R."/>
            <person name="Pollmann K."/>
        </authorList>
    </citation>
    <scope>NUCLEOTIDE SEQUENCE</scope>
    <source>
        <strain evidence="7">ATCHA</strain>
    </source>
</reference>
<dbReference type="Proteomes" id="UP001165308">
    <property type="component" value="Unassembled WGS sequence"/>
</dbReference>
<feature type="domain" description="Thiamine pyrophosphate enzyme TPP-binding" evidence="5">
    <location>
        <begin position="392"/>
        <end position="538"/>
    </location>
</feature>
<sequence>MKASELFVQALESEGVAYIFGVPGEENLDFLNALRGSSIRLILTRHEQGAGFMAATYGRLTGRVGVCLATLGPGATNLVTAAAYAQLGAMPMLMITGQKPIKTNKQGEFQIIDVVDMMTPLTKYTRQISSAHNIPARVREAFRRAQLERPGATHLELPEDTAREDTDAQVIRKSDFDIPQATEHAIDRALAMIQSARRPLLLLGAGANRHHSCIALEQLVKKTGMPFFSTQMGKGVVDERHPLFLGTAALSSDDFLHRAIEAADLIINVGHDVVEKPPFIMGNEAPEEGPLEAVAQARDAQVIHVNYVTAAVDAVYYPQQGVIGDIANSVERLTQRLEPQPHWDFSWFMQVKDRLDQQLLAGAEDDRFPIYPQRLVHSLRQLMPDDGIVALDNGVYKIWFARNYRAYQPNTVLLDNALASMGAGLPSAMAAKMVCPERNVVAVCGDGGFMMNSQELETAVRLKLDLTVLVLRDNGYGMIKWKQSNLGFEDFGLDFGNPDFVRYAGSYGAQGHRPESADDFERILQHCLAEPGVHLIDVPVDYSENEQILHQDIKAQSRAMVDSKKKETGT</sequence>
<dbReference type="Gene3D" id="3.40.50.1220">
    <property type="entry name" value="TPP-binding domain"/>
    <property type="match status" value="1"/>
</dbReference>
<evidence type="ECO:0000313" key="8">
    <source>
        <dbReference type="Proteomes" id="UP001165308"/>
    </source>
</evidence>
<dbReference type="EMBL" id="JAMJPJ010000019">
    <property type="protein sequence ID" value="MCL7930641.1"/>
    <property type="molecule type" value="Genomic_DNA"/>
</dbReference>
<accession>A0ABT0SSB8</accession>
<dbReference type="PANTHER" id="PTHR18968">
    <property type="entry name" value="THIAMINE PYROPHOSPHATE ENZYMES"/>
    <property type="match status" value="1"/>
</dbReference>
<comment type="caution">
    <text evidence="7">The sequence shown here is derived from an EMBL/GenBank/DDBJ whole genome shotgun (WGS) entry which is preliminary data.</text>
</comment>
<feature type="domain" description="Thiamine pyrophosphate enzyme central" evidence="4">
    <location>
        <begin position="186"/>
        <end position="333"/>
    </location>
</feature>
<dbReference type="InterPro" id="IPR000399">
    <property type="entry name" value="TPP-bd_CS"/>
</dbReference>
<dbReference type="NCBIfam" id="NF006187">
    <property type="entry name" value="PRK08322.1"/>
    <property type="match status" value="1"/>
</dbReference>
<dbReference type="CDD" id="cd02010">
    <property type="entry name" value="TPP_ALS"/>
    <property type="match status" value="1"/>
</dbReference>
<dbReference type="InterPro" id="IPR029035">
    <property type="entry name" value="DHS-like_NAD/FAD-binding_dom"/>
</dbReference>
<dbReference type="InterPro" id="IPR045229">
    <property type="entry name" value="TPP_enz"/>
</dbReference>
<dbReference type="PANTHER" id="PTHR18968:SF129">
    <property type="entry name" value="ACETOLACTATE SYNTHASE"/>
    <property type="match status" value="1"/>
</dbReference>
<dbReference type="InterPro" id="IPR012000">
    <property type="entry name" value="Thiamin_PyroP_enz_cen_dom"/>
</dbReference>
<evidence type="ECO:0000259" key="5">
    <source>
        <dbReference type="Pfam" id="PF02775"/>
    </source>
</evidence>
<evidence type="ECO:0000259" key="4">
    <source>
        <dbReference type="Pfam" id="PF00205"/>
    </source>
</evidence>
<protein>
    <submittedName>
        <fullName evidence="7">Acetolactate synthase large subunit</fullName>
        <ecNumber evidence="7">2.2.1.6</ecNumber>
    </submittedName>
</protein>
<dbReference type="CDD" id="cd07035">
    <property type="entry name" value="TPP_PYR_POX_like"/>
    <property type="match status" value="1"/>
</dbReference>
<evidence type="ECO:0000313" key="7">
    <source>
        <dbReference type="EMBL" id="MCL7930641.1"/>
    </source>
</evidence>
<gene>
    <name evidence="7" type="ORF">M8006_11755</name>
</gene>
<dbReference type="InterPro" id="IPR029061">
    <property type="entry name" value="THDP-binding"/>
</dbReference>
<dbReference type="EC" id="2.2.1.6" evidence="7"/>
<keyword evidence="8" id="KW-1185">Reference proteome</keyword>
<keyword evidence="2 3" id="KW-0786">Thiamine pyrophosphate</keyword>
<proteinExistence type="inferred from homology"/>
<dbReference type="InterPro" id="IPR011766">
    <property type="entry name" value="TPP_enzyme_TPP-bd"/>
</dbReference>
<feature type="domain" description="Thiamine pyrophosphate enzyme N-terminal TPP-binding" evidence="6">
    <location>
        <begin position="1"/>
        <end position="116"/>
    </location>
</feature>